<feature type="compositionally biased region" description="Basic residues" evidence="1">
    <location>
        <begin position="118"/>
        <end position="128"/>
    </location>
</feature>
<proteinExistence type="predicted"/>
<evidence type="ECO:0000256" key="1">
    <source>
        <dbReference type="SAM" id="MobiDB-lite"/>
    </source>
</evidence>
<organism evidence="2">
    <name type="scientific">uncultured Pseudonocardia sp</name>
    <dbReference type="NCBI Taxonomy" id="211455"/>
    <lineage>
        <taxon>Bacteria</taxon>
        <taxon>Bacillati</taxon>
        <taxon>Actinomycetota</taxon>
        <taxon>Actinomycetes</taxon>
        <taxon>Pseudonocardiales</taxon>
        <taxon>Pseudonocardiaceae</taxon>
        <taxon>Pseudonocardia</taxon>
        <taxon>environmental samples</taxon>
    </lineage>
</organism>
<feature type="compositionally biased region" description="Basic residues" evidence="1">
    <location>
        <begin position="98"/>
        <end position="110"/>
    </location>
</feature>
<dbReference type="AlphaFoldDB" id="A0A6J4PI13"/>
<accession>A0A6J4PI13</accession>
<name>A0A6J4PI13_9PSEU</name>
<sequence length="200" mass="21529">GTRGEPAQRRAADQRREAGQLDPQVLAVARHLRAGVLRDRDDDDRCAALRPRALRHGGLPRLAAPGRPDDRGRPGEQQDGPGPAPDLRPDARAALGARHGRVRQFRRHVQQLRDRAGRRPRRARRHVPARLSAAAGDAHGRDPQDPRQDHGRAPGQQARGRAGRERAPHRAGALLGGVRAEEGAGREAPRGPAPGGGGEV</sequence>
<reference evidence="2" key="1">
    <citation type="submission" date="2020-02" db="EMBL/GenBank/DDBJ databases">
        <authorList>
            <person name="Meier V. D."/>
        </authorList>
    </citation>
    <scope>NUCLEOTIDE SEQUENCE</scope>
    <source>
        <strain evidence="2">AVDCRST_MAG66</strain>
    </source>
</reference>
<feature type="non-terminal residue" evidence="2">
    <location>
        <position position="200"/>
    </location>
</feature>
<keyword evidence="2" id="KW-0830">Ubiquinone</keyword>
<feature type="compositionally biased region" description="Basic and acidic residues" evidence="1">
    <location>
        <begin position="179"/>
        <end position="189"/>
    </location>
</feature>
<protein>
    <submittedName>
        <fullName evidence="2">NADH-ubiquinone oxidoreductase chain B</fullName>
        <ecNumber evidence="2">1.6.5.3</ecNumber>
    </submittedName>
</protein>
<gene>
    <name evidence="2" type="ORF">AVDCRST_MAG66-2286</name>
</gene>
<feature type="compositionally biased region" description="Basic and acidic residues" evidence="1">
    <location>
        <begin position="36"/>
        <end position="47"/>
    </location>
</feature>
<keyword evidence="2" id="KW-0560">Oxidoreductase</keyword>
<feature type="compositionally biased region" description="Basic and acidic residues" evidence="1">
    <location>
        <begin position="67"/>
        <end position="76"/>
    </location>
</feature>
<dbReference type="GO" id="GO:0016491">
    <property type="term" value="F:oxidoreductase activity"/>
    <property type="evidence" value="ECO:0007669"/>
    <property type="project" value="UniProtKB-KW"/>
</dbReference>
<feature type="compositionally biased region" description="Basic and acidic residues" evidence="1">
    <location>
        <begin position="1"/>
        <end position="19"/>
    </location>
</feature>
<feature type="non-terminal residue" evidence="2">
    <location>
        <position position="1"/>
    </location>
</feature>
<evidence type="ECO:0000313" key="2">
    <source>
        <dbReference type="EMBL" id="CAA9415227.1"/>
    </source>
</evidence>
<dbReference type="EMBL" id="CADCUS010000337">
    <property type="protein sequence ID" value="CAA9415227.1"/>
    <property type="molecule type" value="Genomic_DNA"/>
</dbReference>
<feature type="region of interest" description="Disordered" evidence="1">
    <location>
        <begin position="1"/>
        <end position="200"/>
    </location>
</feature>
<feature type="compositionally biased region" description="Basic and acidic residues" evidence="1">
    <location>
        <begin position="138"/>
        <end position="152"/>
    </location>
</feature>
<dbReference type="EC" id="1.6.5.3" evidence="2"/>